<keyword evidence="4 7" id="KW-0547">Nucleotide-binding</keyword>
<dbReference type="eggNOG" id="COG0171">
    <property type="taxonomic scope" value="Bacteria"/>
</dbReference>
<feature type="domain" description="CN hydrolase" evidence="10">
    <location>
        <begin position="1"/>
        <end position="255"/>
    </location>
</feature>
<dbReference type="SUPFAM" id="SSF56317">
    <property type="entry name" value="Carbon-nitrogen hydrolase"/>
    <property type="match status" value="1"/>
</dbReference>
<dbReference type="GO" id="GO:0005524">
    <property type="term" value="F:ATP binding"/>
    <property type="evidence" value="ECO:0007669"/>
    <property type="project" value="UniProtKB-UniRule"/>
</dbReference>
<feature type="binding site" evidence="7">
    <location>
        <position position="400"/>
    </location>
    <ligand>
        <name>ATP</name>
        <dbReference type="ChEBI" id="CHEBI:30616"/>
    </ligand>
</feature>
<keyword evidence="5 7" id="KW-0067">ATP-binding</keyword>
<dbReference type="PANTHER" id="PTHR23090">
    <property type="entry name" value="NH 3 /GLUTAMINE-DEPENDENT NAD + SYNTHETASE"/>
    <property type="match status" value="1"/>
</dbReference>
<feature type="binding site" evidence="7">
    <location>
        <position position="118"/>
    </location>
    <ligand>
        <name>L-glutamine</name>
        <dbReference type="ChEBI" id="CHEBI:58359"/>
    </ligand>
</feature>
<dbReference type="HAMAP" id="MF_02090">
    <property type="entry name" value="NadE_glutamine_dep"/>
    <property type="match status" value="1"/>
</dbReference>
<dbReference type="InterPro" id="IPR022310">
    <property type="entry name" value="NAD/GMP_synthase"/>
</dbReference>
<dbReference type="NCBIfam" id="NF010588">
    <property type="entry name" value="PRK13981.1"/>
    <property type="match status" value="1"/>
</dbReference>
<dbReference type="UniPathway" id="UPA00253">
    <property type="reaction ID" value="UER00334"/>
</dbReference>
<dbReference type="PANTHER" id="PTHR23090:SF9">
    <property type="entry name" value="GLUTAMINE-DEPENDENT NAD(+) SYNTHETASE"/>
    <property type="match status" value="1"/>
</dbReference>
<feature type="binding site" evidence="7">
    <location>
        <position position="516"/>
    </location>
    <ligand>
        <name>deamido-NAD(+)</name>
        <dbReference type="ChEBI" id="CHEBI:58437"/>
        <note>ligand shared between two neighboring subunits</note>
    </ligand>
</feature>
<gene>
    <name evidence="7" type="primary">nadE</name>
    <name evidence="11" type="ordered locus">wcw_0217</name>
</gene>
<comment type="catalytic activity">
    <reaction evidence="7 8">
        <text>deamido-NAD(+) + L-glutamine + ATP + H2O = L-glutamate + AMP + diphosphate + NAD(+) + H(+)</text>
        <dbReference type="Rhea" id="RHEA:24384"/>
        <dbReference type="ChEBI" id="CHEBI:15377"/>
        <dbReference type="ChEBI" id="CHEBI:15378"/>
        <dbReference type="ChEBI" id="CHEBI:29985"/>
        <dbReference type="ChEBI" id="CHEBI:30616"/>
        <dbReference type="ChEBI" id="CHEBI:33019"/>
        <dbReference type="ChEBI" id="CHEBI:57540"/>
        <dbReference type="ChEBI" id="CHEBI:58359"/>
        <dbReference type="ChEBI" id="CHEBI:58437"/>
        <dbReference type="ChEBI" id="CHEBI:456215"/>
        <dbReference type="EC" id="6.3.5.1"/>
    </reaction>
</comment>
<evidence type="ECO:0000256" key="3">
    <source>
        <dbReference type="ARBA" id="ARBA00022598"/>
    </source>
</evidence>
<comment type="pathway">
    <text evidence="1 7 8">Cofactor biosynthesis; NAD(+) biosynthesis; NAD(+) from deamido-NAD(+) (L-Gln route): step 1/1.</text>
</comment>
<comment type="function">
    <text evidence="7">Catalyzes the ATP-dependent amidation of deamido-NAD to form NAD. Uses L-glutamine as a nitrogen source.</text>
</comment>
<name>D6YTY1_WADCW</name>
<dbReference type="FunFam" id="3.40.50.620:FF:000106">
    <property type="entry name" value="Glutamine-dependent NAD(+) synthetase"/>
    <property type="match status" value="1"/>
</dbReference>
<evidence type="ECO:0000256" key="9">
    <source>
        <dbReference type="RuleBase" id="RU003811"/>
    </source>
</evidence>
<dbReference type="PIRSF" id="PIRSF006630">
    <property type="entry name" value="NADS_GAT"/>
    <property type="match status" value="1"/>
</dbReference>
<dbReference type="Pfam" id="PF02540">
    <property type="entry name" value="NAD_synthase"/>
    <property type="match status" value="1"/>
</dbReference>
<comment type="caution">
    <text evidence="7">Lacks conserved residue(s) required for the propagation of feature annotation.</text>
</comment>
<feature type="binding site" evidence="7">
    <location>
        <position position="376"/>
    </location>
    <ligand>
        <name>deamido-NAD(+)</name>
        <dbReference type="ChEBI" id="CHEBI:58437"/>
        <note>ligand shared between two neighboring subunits</note>
    </ligand>
</feature>
<dbReference type="GO" id="GO:0009435">
    <property type="term" value="P:NAD+ biosynthetic process"/>
    <property type="evidence" value="ECO:0007669"/>
    <property type="project" value="UniProtKB-UniRule"/>
</dbReference>
<dbReference type="Gene3D" id="3.60.110.10">
    <property type="entry name" value="Carbon-nitrogen hydrolase"/>
    <property type="match status" value="1"/>
</dbReference>
<evidence type="ECO:0000313" key="12">
    <source>
        <dbReference type="Proteomes" id="UP000001505"/>
    </source>
</evidence>
<dbReference type="KEGG" id="wch:wcw_0217"/>
<dbReference type="PROSITE" id="PS50263">
    <property type="entry name" value="CN_HYDROLASE"/>
    <property type="match status" value="1"/>
</dbReference>
<reference evidence="11 12" key="1">
    <citation type="journal article" date="2010" name="PLoS ONE">
        <title>The Waddlia genome: a window into chlamydial biology.</title>
        <authorList>
            <person name="Bertelli C."/>
            <person name="Collyn F."/>
            <person name="Croxatto A."/>
            <person name="Ruckert C."/>
            <person name="Polkinghorne A."/>
            <person name="Kebbi-Beghdadi C."/>
            <person name="Goesmann A."/>
            <person name="Vaughan L."/>
            <person name="Greub G."/>
        </authorList>
    </citation>
    <scope>NUCLEOTIDE SEQUENCE [LARGE SCALE GENOMIC DNA]</scope>
    <source>
        <strain evidence="12">ATCC VR-1470 / WSU 86-1044</strain>
    </source>
</reference>
<dbReference type="InterPro" id="IPR003010">
    <property type="entry name" value="C-N_Hydrolase"/>
</dbReference>
<organism evidence="11 12">
    <name type="scientific">Waddlia chondrophila (strain ATCC VR-1470 / WSU 86-1044)</name>
    <dbReference type="NCBI Taxonomy" id="716544"/>
    <lineage>
        <taxon>Bacteria</taxon>
        <taxon>Pseudomonadati</taxon>
        <taxon>Chlamydiota</taxon>
        <taxon>Chlamydiia</taxon>
        <taxon>Parachlamydiales</taxon>
        <taxon>Waddliaceae</taxon>
        <taxon>Waddlia</taxon>
    </lineage>
</organism>
<dbReference type="Pfam" id="PF00795">
    <property type="entry name" value="CN_hydrolase"/>
    <property type="match status" value="1"/>
</dbReference>
<evidence type="ECO:0000256" key="1">
    <source>
        <dbReference type="ARBA" id="ARBA00005188"/>
    </source>
</evidence>
<dbReference type="InterPro" id="IPR003694">
    <property type="entry name" value="NAD_synthase"/>
</dbReference>
<dbReference type="NCBIfam" id="TIGR00552">
    <property type="entry name" value="nadE"/>
    <property type="match status" value="1"/>
</dbReference>
<dbReference type="CDD" id="cd00553">
    <property type="entry name" value="NAD_synthase"/>
    <property type="match status" value="1"/>
</dbReference>
<dbReference type="GO" id="GO:0003952">
    <property type="term" value="F:NAD+ synthase (glutamine-hydrolyzing) activity"/>
    <property type="evidence" value="ECO:0007669"/>
    <property type="project" value="UniProtKB-UniRule"/>
</dbReference>
<dbReference type="Gene3D" id="3.40.50.620">
    <property type="entry name" value="HUPs"/>
    <property type="match status" value="1"/>
</dbReference>
<dbReference type="AlphaFoldDB" id="D6YTY1"/>
<keyword evidence="3 7" id="KW-0436">Ligase</keyword>
<dbReference type="CDD" id="cd07570">
    <property type="entry name" value="GAT_Gln-NAD-synth"/>
    <property type="match status" value="1"/>
</dbReference>
<evidence type="ECO:0000256" key="7">
    <source>
        <dbReference type="HAMAP-Rule" id="MF_02090"/>
    </source>
</evidence>
<dbReference type="GO" id="GO:0005737">
    <property type="term" value="C:cytoplasm"/>
    <property type="evidence" value="ECO:0007669"/>
    <property type="project" value="InterPro"/>
</dbReference>
<dbReference type="SUPFAM" id="SSF52402">
    <property type="entry name" value="Adenine nucleotide alpha hydrolases-like"/>
    <property type="match status" value="1"/>
</dbReference>
<evidence type="ECO:0000256" key="8">
    <source>
        <dbReference type="PIRNR" id="PIRNR006630"/>
    </source>
</evidence>
<evidence type="ECO:0000313" key="11">
    <source>
        <dbReference type="EMBL" id="ADI37592.1"/>
    </source>
</evidence>
<dbReference type="OrthoDB" id="9803818at2"/>
<proteinExistence type="inferred from homology"/>
<keyword evidence="6 7" id="KW-0520">NAD</keyword>
<feature type="active site" description="For glutaminase activity" evidence="7">
    <location>
        <position position="112"/>
    </location>
</feature>
<dbReference type="InterPro" id="IPR014445">
    <property type="entry name" value="Gln-dep_NAD_synthase"/>
</dbReference>
<dbReference type="InterPro" id="IPR014729">
    <property type="entry name" value="Rossmann-like_a/b/a_fold"/>
</dbReference>
<dbReference type="EC" id="6.3.5.1" evidence="7 8"/>
<comment type="similarity">
    <text evidence="2 7 8">In the C-terminal section; belongs to the NAD synthetase family.</text>
</comment>
<evidence type="ECO:0000256" key="5">
    <source>
        <dbReference type="ARBA" id="ARBA00022840"/>
    </source>
</evidence>
<comment type="similarity">
    <text evidence="9">Belongs to the NAD synthetase family.</text>
</comment>
<sequence>MRVLIAQINPTVGDLEGNCQLILDGIAKAKSLKAHLVLFPELALSGYPPDDFLLLSDFTEAIDRYLEKIVEASKGIAVIVGTPKMNPQGRHLKLCNSAAIIHDQTLIGLQDKSLLPTYDVFDELRYFEPAAKTFVWQLCGKKIGVTICEDIWQHTPAARETSYHRDPVEDLAAQSPDLLINLSASPFRRGRSLERIETCQAIAKTLKCPVLLCNQVGGNDSLIFDGRSVAVNGDAELIDLAKGFEEDFLLVDLSYPSEEISHDVDHTEELRKALVLGLRDYFRKQGFSKACLGISGGIDSAVVAALAVEALGKENVLGVLMPSRFTSKRSIEDARQLVKNLGIDHREISIEEPFQCYLDLLQPHFEGKQPDVTEENLQARVRGMILMALSNKHGYIVLSTGNKSELAMGYATLYGDTVGGMAVISDVAKMDVYALAESYNAEEEVIPQTIIDRAPSAELREGQLDSDSLPDYEVIDTVVKAYVEEHMCPQAIADKFDYPIDLVKDLIGRVHCNEYKRRQMAPGLRVSSRAFTIGRRFPIVQKWV</sequence>
<feature type="binding site" evidence="7">
    <location>
        <position position="191"/>
    </location>
    <ligand>
        <name>L-glutamine</name>
        <dbReference type="ChEBI" id="CHEBI:58359"/>
    </ligand>
</feature>
<evidence type="ECO:0000256" key="6">
    <source>
        <dbReference type="ARBA" id="ARBA00023027"/>
    </source>
</evidence>
<accession>D6YTY1</accession>
<dbReference type="Proteomes" id="UP000001505">
    <property type="component" value="Chromosome"/>
</dbReference>
<dbReference type="HOGENOM" id="CLU_022313_2_0_0"/>
<dbReference type="eggNOG" id="COG0388">
    <property type="taxonomic scope" value="Bacteria"/>
</dbReference>
<dbReference type="STRING" id="716544.wcw_0217"/>
<dbReference type="EMBL" id="CP001928">
    <property type="protein sequence ID" value="ADI37592.1"/>
    <property type="molecule type" value="Genomic_DNA"/>
</dbReference>
<evidence type="ECO:0000256" key="4">
    <source>
        <dbReference type="ARBA" id="ARBA00022741"/>
    </source>
</evidence>
<evidence type="ECO:0000256" key="2">
    <source>
        <dbReference type="ARBA" id="ARBA00007145"/>
    </source>
</evidence>
<keyword evidence="12" id="KW-1185">Reference proteome</keyword>
<feature type="active site" description="Nucleophile; for glutaminase activity" evidence="7">
    <location>
        <position position="148"/>
    </location>
</feature>
<dbReference type="RefSeq" id="WP_013181320.1">
    <property type="nucleotide sequence ID" value="NC_014225.1"/>
</dbReference>
<feature type="binding site" evidence="7">
    <location>
        <position position="185"/>
    </location>
    <ligand>
        <name>L-glutamine</name>
        <dbReference type="ChEBI" id="CHEBI:58359"/>
    </ligand>
</feature>
<dbReference type="InterPro" id="IPR036526">
    <property type="entry name" value="C-N_Hydrolase_sf"/>
</dbReference>
<dbReference type="GO" id="GO:0008795">
    <property type="term" value="F:NAD+ synthase activity"/>
    <property type="evidence" value="ECO:0007669"/>
    <property type="project" value="UniProtKB-UniRule"/>
</dbReference>
<feature type="active site" description="Proton acceptor; for glutaminase activity" evidence="7">
    <location>
        <position position="41"/>
    </location>
</feature>
<feature type="binding site" evidence="7">
    <location>
        <position position="405"/>
    </location>
    <ligand>
        <name>deamido-NAD(+)</name>
        <dbReference type="ChEBI" id="CHEBI:58437"/>
        <note>ligand shared between two neighboring subunits</note>
    </ligand>
</feature>
<dbReference type="GO" id="GO:0004359">
    <property type="term" value="F:glutaminase activity"/>
    <property type="evidence" value="ECO:0007669"/>
    <property type="project" value="InterPro"/>
</dbReference>
<evidence type="ECO:0000259" key="10">
    <source>
        <dbReference type="PROSITE" id="PS50263"/>
    </source>
</evidence>
<protein>
    <recommendedName>
        <fullName evidence="7 8">Glutamine-dependent NAD(+) synthetase</fullName>
        <ecNumber evidence="7 8">6.3.5.1</ecNumber>
    </recommendedName>
    <alternativeName>
        <fullName evidence="7 8">NAD(+) synthase [glutamine-hydrolyzing]</fullName>
    </alternativeName>
</protein>
<feature type="binding site" evidence="7">
    <location>
        <begin position="293"/>
        <end position="300"/>
    </location>
    <ligand>
        <name>ATP</name>
        <dbReference type="ChEBI" id="CHEBI:30616"/>
    </ligand>
</feature>